<dbReference type="EMBL" id="JBFAKC010000005">
    <property type="protein sequence ID" value="MEV0708547.1"/>
    <property type="molecule type" value="Genomic_DNA"/>
</dbReference>
<feature type="transmembrane region" description="Helical" evidence="6">
    <location>
        <begin position="214"/>
        <end position="232"/>
    </location>
</feature>
<dbReference type="CDD" id="cd06580">
    <property type="entry name" value="TM_PBP1_transp_TpRbsC_like"/>
    <property type="match status" value="1"/>
</dbReference>
<dbReference type="PANTHER" id="PTHR47089:SF1">
    <property type="entry name" value="GUANOSINE ABC TRANSPORTER PERMEASE PROTEIN NUPP"/>
    <property type="match status" value="1"/>
</dbReference>
<dbReference type="Proteomes" id="UP001551695">
    <property type="component" value="Unassembled WGS sequence"/>
</dbReference>
<feature type="transmembrane region" description="Helical" evidence="6">
    <location>
        <begin position="68"/>
        <end position="90"/>
    </location>
</feature>
<evidence type="ECO:0000313" key="8">
    <source>
        <dbReference type="Proteomes" id="UP001551695"/>
    </source>
</evidence>
<accession>A0ABV3FSZ2</accession>
<protein>
    <submittedName>
        <fullName evidence="7">ABC transporter permease</fullName>
    </submittedName>
</protein>
<reference evidence="7 8" key="1">
    <citation type="submission" date="2024-06" db="EMBL/GenBank/DDBJ databases">
        <title>The Natural Products Discovery Center: Release of the First 8490 Sequenced Strains for Exploring Actinobacteria Biosynthetic Diversity.</title>
        <authorList>
            <person name="Kalkreuter E."/>
            <person name="Kautsar S.A."/>
            <person name="Yang D."/>
            <person name="Bader C.D."/>
            <person name="Teijaro C.N."/>
            <person name="Fluegel L."/>
            <person name="Davis C.M."/>
            <person name="Simpson J.R."/>
            <person name="Lauterbach L."/>
            <person name="Steele A.D."/>
            <person name="Gui C."/>
            <person name="Meng S."/>
            <person name="Li G."/>
            <person name="Viehrig K."/>
            <person name="Ye F."/>
            <person name="Su P."/>
            <person name="Kiefer A.F."/>
            <person name="Nichols A."/>
            <person name="Cepeda A.J."/>
            <person name="Yan W."/>
            <person name="Fan B."/>
            <person name="Jiang Y."/>
            <person name="Adhikari A."/>
            <person name="Zheng C.-J."/>
            <person name="Schuster L."/>
            <person name="Cowan T.M."/>
            <person name="Smanski M.J."/>
            <person name="Chevrette M.G."/>
            <person name="De Carvalho L.P.S."/>
            <person name="Shen B."/>
        </authorList>
    </citation>
    <scope>NUCLEOTIDE SEQUENCE [LARGE SCALE GENOMIC DNA]</scope>
    <source>
        <strain evidence="7 8">NPDC050403</strain>
    </source>
</reference>
<evidence type="ECO:0000256" key="3">
    <source>
        <dbReference type="ARBA" id="ARBA00022692"/>
    </source>
</evidence>
<evidence type="ECO:0000256" key="4">
    <source>
        <dbReference type="ARBA" id="ARBA00022989"/>
    </source>
</evidence>
<evidence type="ECO:0000256" key="6">
    <source>
        <dbReference type="SAM" id="Phobius"/>
    </source>
</evidence>
<dbReference type="InterPro" id="IPR001851">
    <property type="entry name" value="ABC_transp_permease"/>
</dbReference>
<gene>
    <name evidence="7" type="ORF">AB0I48_13365</name>
</gene>
<feature type="transmembrane region" description="Helical" evidence="6">
    <location>
        <begin position="263"/>
        <end position="282"/>
    </location>
</feature>
<feature type="transmembrane region" description="Helical" evidence="6">
    <location>
        <begin position="158"/>
        <end position="176"/>
    </location>
</feature>
<sequence length="365" mass="35759">MISFTQRPDIAAAPGTRTRSGGLRRDLVVYGGAVLITLLVGLALVLISGADPVTAVDALADGMFGSPYGFGSALNAAAVLALIGTGFTIAHRAGLVNVGAEGQLALGGIAAAAVGVHLPAAMPTVPAVAAVLVAGFLAGGAWAGIAALLTVWRGTSEVITTLLLNFVGLGLVTLVVHEEGLLRQPVTSADTLPQSPPLVPGARLPLLGLQASPATIAVVLAVVAAVVAAIVLRRTAIGTRLAAVGLSEPAAARLGLPVAPLKFGSLAVAGGLAGIAGAGLVATVPFVLAEHFTSGYGFAGLVVGLLARGSLTAVCGIALAFGLLASGGINLQLAAGVPASSVQIVQSVLIILIAGAVIFRRAGAR</sequence>
<feature type="transmembrane region" description="Helical" evidence="6">
    <location>
        <begin position="341"/>
        <end position="359"/>
    </location>
</feature>
<dbReference type="PANTHER" id="PTHR47089">
    <property type="entry name" value="ABC TRANSPORTER, PERMEASE PROTEIN"/>
    <property type="match status" value="1"/>
</dbReference>
<dbReference type="RefSeq" id="WP_357783395.1">
    <property type="nucleotide sequence ID" value="NZ_JBFAKC010000005.1"/>
</dbReference>
<keyword evidence="8" id="KW-1185">Reference proteome</keyword>
<keyword evidence="5 6" id="KW-0472">Membrane</keyword>
<keyword evidence="4 6" id="KW-1133">Transmembrane helix</keyword>
<feature type="transmembrane region" description="Helical" evidence="6">
    <location>
        <begin position="27"/>
        <end position="48"/>
    </location>
</feature>
<name>A0ABV3FSZ2_9NOCA</name>
<proteinExistence type="predicted"/>
<comment type="caution">
    <text evidence="7">The sequence shown here is derived from an EMBL/GenBank/DDBJ whole genome shotgun (WGS) entry which is preliminary data.</text>
</comment>
<evidence type="ECO:0000256" key="1">
    <source>
        <dbReference type="ARBA" id="ARBA00004651"/>
    </source>
</evidence>
<feature type="transmembrane region" description="Helical" evidence="6">
    <location>
        <begin position="127"/>
        <end position="151"/>
    </location>
</feature>
<organism evidence="7 8">
    <name type="scientific">Nocardia aurea</name>
    <dbReference type="NCBI Taxonomy" id="2144174"/>
    <lineage>
        <taxon>Bacteria</taxon>
        <taxon>Bacillati</taxon>
        <taxon>Actinomycetota</taxon>
        <taxon>Actinomycetes</taxon>
        <taxon>Mycobacteriales</taxon>
        <taxon>Nocardiaceae</taxon>
        <taxon>Nocardia</taxon>
    </lineage>
</organism>
<keyword evidence="3 6" id="KW-0812">Transmembrane</keyword>
<comment type="subcellular location">
    <subcellularLocation>
        <location evidence="1">Cell membrane</location>
        <topology evidence="1">Multi-pass membrane protein</topology>
    </subcellularLocation>
</comment>
<feature type="transmembrane region" description="Helical" evidence="6">
    <location>
        <begin position="102"/>
        <end position="121"/>
    </location>
</feature>
<evidence type="ECO:0000256" key="5">
    <source>
        <dbReference type="ARBA" id="ARBA00023136"/>
    </source>
</evidence>
<evidence type="ECO:0000313" key="7">
    <source>
        <dbReference type="EMBL" id="MEV0708547.1"/>
    </source>
</evidence>
<dbReference type="Pfam" id="PF02653">
    <property type="entry name" value="BPD_transp_2"/>
    <property type="match status" value="1"/>
</dbReference>
<evidence type="ECO:0000256" key="2">
    <source>
        <dbReference type="ARBA" id="ARBA00022475"/>
    </source>
</evidence>
<keyword evidence="2" id="KW-1003">Cell membrane</keyword>